<evidence type="ECO:0000313" key="2">
    <source>
        <dbReference type="Proteomes" id="UP000177950"/>
    </source>
</evidence>
<name>A0A1F6UNN1_9PROT</name>
<dbReference type="EMBL" id="MFSV01000039">
    <property type="protein sequence ID" value="OGI58852.1"/>
    <property type="molecule type" value="Genomic_DNA"/>
</dbReference>
<organism evidence="1 2">
    <name type="scientific">Candidatus Muproteobacteria bacterium RBG_19FT_COMBO_61_10</name>
    <dbReference type="NCBI Taxonomy" id="1817761"/>
    <lineage>
        <taxon>Bacteria</taxon>
        <taxon>Pseudomonadati</taxon>
        <taxon>Pseudomonadota</taxon>
        <taxon>Candidatus Muproteobacteria</taxon>
    </lineage>
</organism>
<comment type="caution">
    <text evidence="1">The sequence shown here is derived from an EMBL/GenBank/DDBJ whole genome shotgun (WGS) entry which is preliminary data.</text>
</comment>
<protein>
    <submittedName>
        <fullName evidence="1">Uncharacterized protein</fullName>
    </submittedName>
</protein>
<accession>A0A1F6UNN1</accession>
<proteinExistence type="predicted"/>
<dbReference type="AlphaFoldDB" id="A0A1F6UNN1"/>
<dbReference type="Proteomes" id="UP000177950">
    <property type="component" value="Unassembled WGS sequence"/>
</dbReference>
<evidence type="ECO:0000313" key="1">
    <source>
        <dbReference type="EMBL" id="OGI58852.1"/>
    </source>
</evidence>
<reference evidence="1 2" key="1">
    <citation type="journal article" date="2016" name="Nat. Commun.">
        <title>Thousands of microbial genomes shed light on interconnected biogeochemical processes in an aquifer system.</title>
        <authorList>
            <person name="Anantharaman K."/>
            <person name="Brown C.T."/>
            <person name="Hug L.A."/>
            <person name="Sharon I."/>
            <person name="Castelle C.J."/>
            <person name="Probst A.J."/>
            <person name="Thomas B.C."/>
            <person name="Singh A."/>
            <person name="Wilkins M.J."/>
            <person name="Karaoz U."/>
            <person name="Brodie E.L."/>
            <person name="Williams K.H."/>
            <person name="Hubbard S.S."/>
            <person name="Banfield J.F."/>
        </authorList>
    </citation>
    <scope>NUCLEOTIDE SEQUENCE [LARGE SCALE GENOMIC DNA]</scope>
</reference>
<gene>
    <name evidence="1" type="ORF">A2V58_01685</name>
</gene>
<sequence>MWVTEINLREGYDEPLSGRAQRIGEVIIDPTGEPTQAPFLSIHTPGILIDRDPDSEKIRLIPLHDDRACSPLVR</sequence>